<reference evidence="5" key="1">
    <citation type="submission" date="2021-06" db="EMBL/GenBank/DDBJ databases">
        <authorList>
            <person name="Kallberg Y."/>
            <person name="Tangrot J."/>
            <person name="Rosling A."/>
        </authorList>
    </citation>
    <scope>NUCLEOTIDE SEQUENCE</scope>
    <source>
        <strain evidence="5">IA702</strain>
    </source>
</reference>
<name>A0A9N9CVN0_9GLOM</name>
<dbReference type="SMART" id="SM00165">
    <property type="entry name" value="UBA"/>
    <property type="match status" value="1"/>
</dbReference>
<dbReference type="CDD" id="cd14270">
    <property type="entry name" value="UBA"/>
    <property type="match status" value="1"/>
</dbReference>
<feature type="region of interest" description="Disordered" evidence="2">
    <location>
        <begin position="134"/>
        <end position="175"/>
    </location>
</feature>
<dbReference type="PROSITE" id="PS50030">
    <property type="entry name" value="UBA"/>
    <property type="match status" value="1"/>
</dbReference>
<dbReference type="AlphaFoldDB" id="A0A9N9CVN0"/>
<dbReference type="EMBL" id="CAJVPJ010002130">
    <property type="protein sequence ID" value="CAG8613699.1"/>
    <property type="molecule type" value="Genomic_DNA"/>
</dbReference>
<feature type="domain" description="UBA" evidence="3">
    <location>
        <begin position="300"/>
        <end position="341"/>
    </location>
</feature>
<feature type="coiled-coil region" evidence="1">
    <location>
        <begin position="88"/>
        <end position="115"/>
    </location>
</feature>
<feature type="domain" description="UMA" evidence="4">
    <location>
        <begin position="12"/>
        <end position="81"/>
    </location>
</feature>
<dbReference type="InterPro" id="IPR009060">
    <property type="entry name" value="UBA-like_sf"/>
</dbReference>
<feature type="compositionally biased region" description="Basic and acidic residues" evidence="2">
    <location>
        <begin position="161"/>
        <end position="173"/>
    </location>
</feature>
<evidence type="ECO:0000259" key="4">
    <source>
        <dbReference type="PROSITE" id="PS51497"/>
    </source>
</evidence>
<evidence type="ECO:0000256" key="1">
    <source>
        <dbReference type="SAM" id="Coils"/>
    </source>
</evidence>
<organism evidence="5 6">
    <name type="scientific">Paraglomus occultum</name>
    <dbReference type="NCBI Taxonomy" id="144539"/>
    <lineage>
        <taxon>Eukaryota</taxon>
        <taxon>Fungi</taxon>
        <taxon>Fungi incertae sedis</taxon>
        <taxon>Mucoromycota</taxon>
        <taxon>Glomeromycotina</taxon>
        <taxon>Glomeromycetes</taxon>
        <taxon>Paraglomerales</taxon>
        <taxon>Paraglomeraceae</taxon>
        <taxon>Paraglomus</taxon>
    </lineage>
</organism>
<dbReference type="InterPro" id="IPR015940">
    <property type="entry name" value="UBA"/>
</dbReference>
<proteinExistence type="predicted"/>
<evidence type="ECO:0000313" key="6">
    <source>
        <dbReference type="Proteomes" id="UP000789572"/>
    </source>
</evidence>
<evidence type="ECO:0000313" key="5">
    <source>
        <dbReference type="EMBL" id="CAG8613699.1"/>
    </source>
</evidence>
<sequence>MADHISLIYAALEDVPLILAPQFTYIQPATLPPDFTVLDQRQVVIIMFTLFNAALATNVELTAFSSTPKDKYDFELERRVTLEADQRRHESETRAQLREEQLRTLREEKLRKQREAARKIAPGFLDTDRRILTPVNKQRRSSQQGDAILTGASENGLVGKTAHERASSNDETKNVPFDLDYLSTWSSPSTTPVPSTKSVQQEDLSILADSLIPSPHQRPPTSAPANGIHVQPNLSPQPNKVTARFSPEVPNQSAAPVSIPPHPTYNMSSPPIRMNAGRPYNVPSYAPPPIVPPKLKVQAESDKDGPLEQLTRMGFSSDQAIEALKKYEDDLVGATNYLLDLQ</sequence>
<accession>A0A9N9CVN0</accession>
<dbReference type="PROSITE" id="PS51497">
    <property type="entry name" value="UMA"/>
    <property type="match status" value="1"/>
</dbReference>
<keyword evidence="1" id="KW-0175">Coiled coil</keyword>
<dbReference type="InterPro" id="IPR023340">
    <property type="entry name" value="UMA"/>
</dbReference>
<protein>
    <submittedName>
        <fullName evidence="5">1123_t:CDS:1</fullName>
    </submittedName>
</protein>
<dbReference type="CDD" id="cd22249">
    <property type="entry name" value="UDM1_RNF168_RNF169-like"/>
    <property type="match status" value="1"/>
</dbReference>
<comment type="caution">
    <text evidence="5">The sequence shown here is derived from an EMBL/GenBank/DDBJ whole genome shotgun (WGS) entry which is preliminary data.</text>
</comment>
<feature type="region of interest" description="Disordered" evidence="2">
    <location>
        <begin position="211"/>
        <end position="230"/>
    </location>
</feature>
<dbReference type="SUPFAM" id="SSF46934">
    <property type="entry name" value="UBA-like"/>
    <property type="match status" value="1"/>
</dbReference>
<gene>
    <name evidence="5" type="ORF">POCULU_LOCUS8076</name>
</gene>
<evidence type="ECO:0000259" key="3">
    <source>
        <dbReference type="PROSITE" id="PS50030"/>
    </source>
</evidence>
<dbReference type="OrthoDB" id="524326at2759"/>
<dbReference type="Gene3D" id="1.10.8.10">
    <property type="entry name" value="DNA helicase RuvA subunit, C-terminal domain"/>
    <property type="match status" value="1"/>
</dbReference>
<dbReference type="Proteomes" id="UP000789572">
    <property type="component" value="Unassembled WGS sequence"/>
</dbReference>
<keyword evidence="6" id="KW-1185">Reference proteome</keyword>
<evidence type="ECO:0000256" key="2">
    <source>
        <dbReference type="SAM" id="MobiDB-lite"/>
    </source>
</evidence>